<dbReference type="EMBL" id="JBHSGA010000017">
    <property type="protein sequence ID" value="MFC4527813.1"/>
    <property type="molecule type" value="Genomic_DNA"/>
</dbReference>
<evidence type="ECO:0000313" key="2">
    <source>
        <dbReference type="EMBL" id="MFC4527813.1"/>
    </source>
</evidence>
<dbReference type="GO" id="GO:0003677">
    <property type="term" value="F:DNA binding"/>
    <property type="evidence" value="ECO:0007669"/>
    <property type="project" value="UniProtKB-KW"/>
</dbReference>
<reference evidence="3" key="1">
    <citation type="journal article" date="2019" name="Int. J. Syst. Evol. Microbiol.">
        <title>The Global Catalogue of Microorganisms (GCM) 10K type strain sequencing project: providing services to taxonomists for standard genome sequencing and annotation.</title>
        <authorList>
            <consortium name="The Broad Institute Genomics Platform"/>
            <consortium name="The Broad Institute Genome Sequencing Center for Infectious Disease"/>
            <person name="Wu L."/>
            <person name="Ma J."/>
        </authorList>
    </citation>
    <scope>NUCLEOTIDE SEQUENCE [LARGE SCALE GENOMIC DNA]</scope>
    <source>
        <strain evidence="3">CCM 4481</strain>
    </source>
</reference>
<dbReference type="RefSeq" id="WP_266151803.1">
    <property type="nucleotide sequence ID" value="NZ_CP064028.1"/>
</dbReference>
<comment type="caution">
    <text evidence="2">The sequence shown here is derived from an EMBL/GenBank/DDBJ whole genome shotgun (WGS) entry which is preliminary data.</text>
</comment>
<sequence>MNLSTLQRNFRDWLVSSSSEATLRQLGTSTTAGLDVYQNNYRGQLVGCLESSFPQLRAWLGQEVFLETAIAHIDSHPPHAWTLDAYGLDFDETLQARFPHNPDLHELAWIEWALSESFVAADVTPMSSDEWQTVDWDTARICLHPGLRQRTATTNAEAIWSALQDGAQPPESEMLPSPRGLIVWRHGYTSRLRLVDTIEHEALLSLREDNRFITWCDALVDHLGEEAGVGKAGQLFADWLAAGIVTGTR</sequence>
<dbReference type="InterPro" id="IPR044922">
    <property type="entry name" value="DUF2063_N_sf"/>
</dbReference>
<gene>
    <name evidence="2" type="ORF">ACFO5W_14310</name>
</gene>
<feature type="domain" description="Putative DNA-binding" evidence="1">
    <location>
        <begin position="6"/>
        <end position="92"/>
    </location>
</feature>
<evidence type="ECO:0000313" key="3">
    <source>
        <dbReference type="Proteomes" id="UP001595961"/>
    </source>
</evidence>
<proteinExistence type="predicted"/>
<dbReference type="Gene3D" id="1.10.150.690">
    <property type="entry name" value="DUF2063"/>
    <property type="match status" value="1"/>
</dbReference>
<dbReference type="InterPro" id="IPR018640">
    <property type="entry name" value="DUF2063"/>
</dbReference>
<accession>A0ABV9C4Z6</accession>
<keyword evidence="3" id="KW-1185">Reference proteome</keyword>
<organism evidence="2 3">
    <name type="scientific">Dyella halodurans</name>
    <dbReference type="NCBI Taxonomy" id="1920171"/>
    <lineage>
        <taxon>Bacteria</taxon>
        <taxon>Pseudomonadati</taxon>
        <taxon>Pseudomonadota</taxon>
        <taxon>Gammaproteobacteria</taxon>
        <taxon>Lysobacterales</taxon>
        <taxon>Rhodanobacteraceae</taxon>
        <taxon>Dyella</taxon>
    </lineage>
</organism>
<evidence type="ECO:0000259" key="1">
    <source>
        <dbReference type="Pfam" id="PF09836"/>
    </source>
</evidence>
<name>A0ABV9C4Z6_9GAMM</name>
<protein>
    <submittedName>
        <fullName evidence="2">DNA-binding domain-containing protein</fullName>
    </submittedName>
</protein>
<dbReference type="Pfam" id="PF09836">
    <property type="entry name" value="DUF2063"/>
    <property type="match status" value="1"/>
</dbReference>
<keyword evidence="2" id="KW-0238">DNA-binding</keyword>
<dbReference type="Proteomes" id="UP001595961">
    <property type="component" value="Unassembled WGS sequence"/>
</dbReference>